<dbReference type="EMBL" id="MRVG01000009">
    <property type="protein sequence ID" value="PMB65824.1"/>
    <property type="molecule type" value="Genomic_DNA"/>
</dbReference>
<feature type="compositionally biased region" description="Polar residues" evidence="2">
    <location>
        <begin position="340"/>
        <end position="363"/>
    </location>
</feature>
<feature type="compositionally biased region" description="Low complexity" evidence="2">
    <location>
        <begin position="256"/>
        <end position="275"/>
    </location>
</feature>
<feature type="compositionally biased region" description="Low complexity" evidence="2">
    <location>
        <begin position="486"/>
        <end position="513"/>
    </location>
</feature>
<protein>
    <submittedName>
        <fullName evidence="3">Nucleoporin AMO1</fullName>
    </submittedName>
</protein>
<feature type="compositionally biased region" description="Polar residues" evidence="2">
    <location>
        <begin position="420"/>
        <end position="470"/>
    </location>
</feature>
<feature type="compositionally biased region" description="Low complexity" evidence="2">
    <location>
        <begin position="377"/>
        <end position="389"/>
    </location>
</feature>
<feature type="region of interest" description="Disordered" evidence="2">
    <location>
        <begin position="186"/>
        <end position="533"/>
    </location>
</feature>
<organism evidence="3 4">
    <name type="scientific">Beauveria bassiana</name>
    <name type="common">White muscardine disease fungus</name>
    <name type="synonym">Tritirachium shiotae</name>
    <dbReference type="NCBI Taxonomy" id="176275"/>
    <lineage>
        <taxon>Eukaryota</taxon>
        <taxon>Fungi</taxon>
        <taxon>Dikarya</taxon>
        <taxon>Ascomycota</taxon>
        <taxon>Pezizomycotina</taxon>
        <taxon>Sordariomycetes</taxon>
        <taxon>Hypocreomycetidae</taxon>
        <taxon>Hypocreales</taxon>
        <taxon>Cordycipitaceae</taxon>
        <taxon>Beauveria</taxon>
    </lineage>
</organism>
<comment type="caution">
    <text evidence="3">The sequence shown here is derived from an EMBL/GenBank/DDBJ whole genome shotgun (WGS) entry which is preliminary data.</text>
</comment>
<feature type="compositionally biased region" description="Low complexity" evidence="2">
    <location>
        <begin position="199"/>
        <end position="245"/>
    </location>
</feature>
<accession>A0A2N6NEZ6</accession>
<dbReference type="PANTHER" id="PTHR21099">
    <property type="entry name" value="RAD201"/>
    <property type="match status" value="1"/>
</dbReference>
<feature type="compositionally biased region" description="Pro residues" evidence="2">
    <location>
        <begin position="514"/>
        <end position="524"/>
    </location>
</feature>
<sequence>MSRRLPRGLGAWLEALEFWRREVKWRAHHSCRFEHPTAGGAQSSNRFGALGGGSGSQFQRVLDKYSIKLDAIEADLTTETPTWILSAYAPGRDAPDQLFGGAMREQSFEEMRLHHMNGRATGNEQRALAEAQELYQNAQAQMQTAVRNVNEAAQYIVDGENRHPNRLDVCQQGTQGAPFGEFLVGKRPKSIAPGQPASGNPFATNGNTAAAPANPFSSPSSNTTNAPSPFGSGGASAAPTTSAFGQPSALGQKPNPFGAPAFGQPAQPAAGFGQPSQPSAFGQPSQPSAFGQAAQKPSAFGQPPQPSAFGQPSQPTTSAFGQPSALGAKPSPFGAPAFGQSAQPSTGGAPQTSAFGQPSQLGQKPNPFGGNANTGPSAFATAANNTSSSLNPFAGNSNAGPSPFAAASSNNEKPNPFGAPSTNNQASQPASNPFGSQTPAQSKTPNAFGQPSATPSSNPFASGGNSTTPAGNPFAAKGQAAGGSGSNPFAAAQSNANAPANPFGSAPGQATQPAAPPANSPYPPGSAKQHPPAASYISLNMDGTLAAFKGKAVSYREGKPGIRAFDGTWTRIWFPGGAPRYDKNTELPSDVYDDKTKAQWQQFEQTGKFADGLMPALPPKRECTVWDF</sequence>
<feature type="compositionally biased region" description="Polar residues" evidence="2">
    <location>
        <begin position="390"/>
        <end position="400"/>
    </location>
</feature>
<evidence type="ECO:0000256" key="2">
    <source>
        <dbReference type="SAM" id="MobiDB-lite"/>
    </source>
</evidence>
<gene>
    <name evidence="3" type="primary">AMO1</name>
    <name evidence="3" type="ORF">BM221_008021</name>
</gene>
<dbReference type="PANTHER" id="PTHR21099:SF2">
    <property type="entry name" value="SI:CH211-113E8.11"/>
    <property type="match status" value="1"/>
</dbReference>
<evidence type="ECO:0000313" key="4">
    <source>
        <dbReference type="Proteomes" id="UP000235728"/>
    </source>
</evidence>
<keyword evidence="1" id="KW-0175">Coiled coil</keyword>
<feature type="compositionally biased region" description="Polar residues" evidence="2">
    <location>
        <begin position="308"/>
        <end position="321"/>
    </location>
</feature>
<dbReference type="AlphaFoldDB" id="A0A2N6NEZ6"/>
<name>A0A2N6NEZ6_BEABA</name>
<dbReference type="GO" id="GO:0005634">
    <property type="term" value="C:nucleus"/>
    <property type="evidence" value="ECO:0007669"/>
    <property type="project" value="TreeGrafter"/>
</dbReference>
<dbReference type="CDD" id="cd23954">
    <property type="entry name" value="AMO1_CTD"/>
    <property type="match status" value="1"/>
</dbReference>
<dbReference type="OMA" id="PNRHDIC"/>
<reference evidence="3 4" key="1">
    <citation type="journal article" date="2016" name="Appl. Microbiol. Biotechnol.">
        <title>Characterization of T-DNA insertion mutants with decreased virulence in the entomopathogenic fungus Beauveria bassiana JEF-007.</title>
        <authorList>
            <person name="Kim S."/>
            <person name="Lee S.J."/>
            <person name="Nai Y.S."/>
            <person name="Yu J.S."/>
            <person name="Lee M.R."/>
            <person name="Yang Y.T."/>
            <person name="Kim J.S."/>
        </authorList>
    </citation>
    <scope>NUCLEOTIDE SEQUENCE [LARGE SCALE GENOMIC DNA]</scope>
    <source>
        <strain evidence="3 4">JEF-007</strain>
    </source>
</reference>
<evidence type="ECO:0000313" key="3">
    <source>
        <dbReference type="EMBL" id="PMB65824.1"/>
    </source>
</evidence>
<evidence type="ECO:0000256" key="1">
    <source>
        <dbReference type="SAM" id="Coils"/>
    </source>
</evidence>
<feature type="compositionally biased region" description="Polar residues" evidence="2">
    <location>
        <begin position="276"/>
        <end position="289"/>
    </location>
</feature>
<proteinExistence type="predicted"/>
<dbReference type="Proteomes" id="UP000235728">
    <property type="component" value="Unassembled WGS sequence"/>
</dbReference>
<feature type="coiled-coil region" evidence="1">
    <location>
        <begin position="121"/>
        <end position="148"/>
    </location>
</feature>